<feature type="transmembrane region" description="Helical" evidence="1">
    <location>
        <begin position="12"/>
        <end position="31"/>
    </location>
</feature>
<dbReference type="Pfam" id="PF00563">
    <property type="entry name" value="EAL"/>
    <property type="match status" value="1"/>
</dbReference>
<dbReference type="PROSITE" id="PS50112">
    <property type="entry name" value="PAS"/>
    <property type="match status" value="1"/>
</dbReference>
<name>A0ABT2U9Y7_9BACL</name>
<evidence type="ECO:0000259" key="4">
    <source>
        <dbReference type="PROSITE" id="PS50887"/>
    </source>
</evidence>
<dbReference type="Gene3D" id="3.30.70.270">
    <property type="match status" value="1"/>
</dbReference>
<feature type="transmembrane region" description="Helical" evidence="1">
    <location>
        <begin position="111"/>
        <end position="133"/>
    </location>
</feature>
<evidence type="ECO:0000259" key="2">
    <source>
        <dbReference type="PROSITE" id="PS50112"/>
    </source>
</evidence>
<feature type="transmembrane region" description="Helical" evidence="1">
    <location>
        <begin position="43"/>
        <end position="68"/>
    </location>
</feature>
<feature type="transmembrane region" description="Helical" evidence="1">
    <location>
        <begin position="139"/>
        <end position="161"/>
    </location>
</feature>
<feature type="transmembrane region" description="Helical" evidence="1">
    <location>
        <begin position="217"/>
        <end position="239"/>
    </location>
</feature>
<gene>
    <name evidence="6" type="ORF">OB236_04885</name>
</gene>
<dbReference type="InterPro" id="IPR001633">
    <property type="entry name" value="EAL_dom"/>
</dbReference>
<protein>
    <submittedName>
        <fullName evidence="6">EAL domain-containing protein</fullName>
    </submittedName>
</protein>
<evidence type="ECO:0000256" key="1">
    <source>
        <dbReference type="PROSITE-ProRule" id="PRU00244"/>
    </source>
</evidence>
<dbReference type="InterPro" id="IPR035965">
    <property type="entry name" value="PAS-like_dom_sf"/>
</dbReference>
<dbReference type="SUPFAM" id="SSF55073">
    <property type="entry name" value="Nucleotide cyclase"/>
    <property type="match status" value="1"/>
</dbReference>
<dbReference type="Gene3D" id="3.20.20.450">
    <property type="entry name" value="EAL domain"/>
    <property type="match status" value="1"/>
</dbReference>
<dbReference type="PANTHER" id="PTHR44757:SF2">
    <property type="entry name" value="BIOFILM ARCHITECTURE MAINTENANCE PROTEIN MBAA"/>
    <property type="match status" value="1"/>
</dbReference>
<comment type="caution">
    <text evidence="6">The sequence shown here is derived from an EMBL/GenBank/DDBJ whole genome shotgun (WGS) entry which is preliminary data.</text>
</comment>
<dbReference type="Pfam" id="PF13426">
    <property type="entry name" value="PAS_9"/>
    <property type="match status" value="1"/>
</dbReference>
<dbReference type="RefSeq" id="WP_262683011.1">
    <property type="nucleotide sequence ID" value="NZ_JAOQIO010000007.1"/>
</dbReference>
<dbReference type="EMBL" id="JAOQIO010000007">
    <property type="protein sequence ID" value="MCU6791463.1"/>
    <property type="molecule type" value="Genomic_DNA"/>
</dbReference>
<dbReference type="SUPFAM" id="SSF141868">
    <property type="entry name" value="EAL domain-like"/>
    <property type="match status" value="1"/>
</dbReference>
<evidence type="ECO:0000259" key="5">
    <source>
        <dbReference type="PROSITE" id="PS50924"/>
    </source>
</evidence>
<evidence type="ECO:0000313" key="7">
    <source>
        <dbReference type="Proteomes" id="UP001652445"/>
    </source>
</evidence>
<dbReference type="SMART" id="SM00267">
    <property type="entry name" value="GGDEF"/>
    <property type="match status" value="1"/>
</dbReference>
<organism evidence="6 7">
    <name type="scientific">Paenibacillus baimaensis</name>
    <dbReference type="NCBI Taxonomy" id="2982185"/>
    <lineage>
        <taxon>Bacteria</taxon>
        <taxon>Bacillati</taxon>
        <taxon>Bacillota</taxon>
        <taxon>Bacilli</taxon>
        <taxon>Bacillales</taxon>
        <taxon>Paenibacillaceae</taxon>
        <taxon>Paenibacillus</taxon>
    </lineage>
</organism>
<feature type="domain" description="EAL" evidence="3">
    <location>
        <begin position="553"/>
        <end position="806"/>
    </location>
</feature>
<dbReference type="NCBIfam" id="TIGR00229">
    <property type="entry name" value="sensory_box"/>
    <property type="match status" value="1"/>
</dbReference>
<dbReference type="SMART" id="SM00091">
    <property type="entry name" value="PAS"/>
    <property type="match status" value="1"/>
</dbReference>
<dbReference type="Gene3D" id="3.30.450.20">
    <property type="entry name" value="PAS domain"/>
    <property type="match status" value="1"/>
</dbReference>
<feature type="transmembrane region" description="Helical" evidence="1">
    <location>
        <begin position="80"/>
        <end position="99"/>
    </location>
</feature>
<evidence type="ECO:0000259" key="3">
    <source>
        <dbReference type="PROSITE" id="PS50883"/>
    </source>
</evidence>
<dbReference type="NCBIfam" id="TIGR00254">
    <property type="entry name" value="GGDEF"/>
    <property type="match status" value="1"/>
</dbReference>
<dbReference type="CDD" id="cd01949">
    <property type="entry name" value="GGDEF"/>
    <property type="match status" value="1"/>
</dbReference>
<sequence>MEHLHGTYNPLIVIISYIIAGAASYSALDLAGTISFTKGKARALWLICGASLMGLGIWSMHFVGMLAFSLQMEVTYHIELVVLSVVLAIAASYIALYIVSNNEQRVRQLVTAGVCMAAGICGMHYIGMAAMMVDITYNFWLVGISILVAAVASSAALWLLFYFRENQSRYIVFYKLISGLVMGAAIAGMHYIGMAAAEFYHGEKTVIASGMQIEQGILAYIIAAGTLITIGFTLFGIYINKRLSHKDSTILEHERWYHSLYENNSNGIVSVDIHGNIMGFNRAVTQITGLEEADFINKHISHIGLQITEEERENTKKFYYESFKKHPQSYETALIANGKRFDLSIINVPVEIKGRLVGNHIIAKDITEEKQSKEMAQHLAYHDELTGLPNRRRFNQVLTEAIEAAQGTDLTFAVMVLDIDRFKIINDSLGHTYGDIFLQEMCERIRTSVENYKVTLARIGGDEFTLVCDNSYDESKAVEIAERIIEAVQLPYRLKDNDFYITASIGIAIYPQHGADDVQLLKHADTAMYEVKKNGKNGYLLFTSKLDYELQEKIELESDLRKAIERNEFLLYYQPQIRPSDNCMIGVEALVRWMHPTKGMLPPGMFISIAEETGMIYELGTWVLREACAQMRAWHDAGGPLIPVSVNLSSQQFHQTNLVTQIKKILEETRLEPQFLELEITESMMMDASISSEILNELSDSGIRISLDDFGTGYSSLSYLKLYPIHKLKIDRSFITDITSDDNDRAIVATIISMAKHLNMEVIAEGIETKDQLDILLDNECQEIQGFYYSKPLSAGDVEQAFFVPMRIQSLQASEQPNGAKVW</sequence>
<dbReference type="InterPro" id="IPR000160">
    <property type="entry name" value="GGDEF_dom"/>
</dbReference>
<dbReference type="SMART" id="SM00052">
    <property type="entry name" value="EAL"/>
    <property type="match status" value="1"/>
</dbReference>
<keyword evidence="1" id="KW-1133">Transmembrane helix</keyword>
<dbReference type="PROSITE" id="PS50883">
    <property type="entry name" value="EAL"/>
    <property type="match status" value="1"/>
</dbReference>
<dbReference type="PROSITE" id="PS50887">
    <property type="entry name" value="GGDEF"/>
    <property type="match status" value="1"/>
</dbReference>
<dbReference type="Proteomes" id="UP001652445">
    <property type="component" value="Unassembled WGS sequence"/>
</dbReference>
<dbReference type="InterPro" id="IPR052155">
    <property type="entry name" value="Biofilm_reg_signaling"/>
</dbReference>
<dbReference type="InterPro" id="IPR043128">
    <property type="entry name" value="Rev_trsase/Diguanyl_cyclase"/>
</dbReference>
<dbReference type="PROSITE" id="PS50924">
    <property type="entry name" value="MHYT"/>
    <property type="match status" value="1"/>
</dbReference>
<dbReference type="Pfam" id="PF00990">
    <property type="entry name" value="GGDEF"/>
    <property type="match status" value="1"/>
</dbReference>
<feature type="domain" description="PAS" evidence="2">
    <location>
        <begin position="253"/>
        <end position="326"/>
    </location>
</feature>
<proteinExistence type="predicted"/>
<dbReference type="InterPro" id="IPR035919">
    <property type="entry name" value="EAL_sf"/>
</dbReference>
<reference evidence="6 7" key="1">
    <citation type="submission" date="2022-09" db="EMBL/GenBank/DDBJ databases">
        <authorList>
            <person name="Han X.L."/>
            <person name="Wang Q."/>
            <person name="Lu T."/>
        </authorList>
    </citation>
    <scope>NUCLEOTIDE SEQUENCE [LARGE SCALE GENOMIC DNA]</scope>
    <source>
        <strain evidence="6 7">WQ 127069</strain>
    </source>
</reference>
<evidence type="ECO:0000313" key="6">
    <source>
        <dbReference type="EMBL" id="MCU6791463.1"/>
    </source>
</evidence>
<feature type="domain" description="GGDEF" evidence="4">
    <location>
        <begin position="410"/>
        <end position="544"/>
    </location>
</feature>
<keyword evidence="7" id="KW-1185">Reference proteome</keyword>
<dbReference type="CDD" id="cd00130">
    <property type="entry name" value="PAS"/>
    <property type="match status" value="1"/>
</dbReference>
<keyword evidence="1" id="KW-0472">Membrane</keyword>
<keyword evidence="1" id="KW-0812">Transmembrane</keyword>
<dbReference type="InterPro" id="IPR029787">
    <property type="entry name" value="Nucleotide_cyclase"/>
</dbReference>
<dbReference type="SUPFAM" id="SSF55785">
    <property type="entry name" value="PYP-like sensor domain (PAS domain)"/>
    <property type="match status" value="1"/>
</dbReference>
<dbReference type="InterPro" id="IPR000014">
    <property type="entry name" value="PAS"/>
</dbReference>
<dbReference type="CDD" id="cd01948">
    <property type="entry name" value="EAL"/>
    <property type="match status" value="1"/>
</dbReference>
<dbReference type="Pfam" id="PF03707">
    <property type="entry name" value="MHYT"/>
    <property type="match status" value="3"/>
</dbReference>
<feature type="transmembrane region" description="Helical" evidence="1">
    <location>
        <begin position="173"/>
        <end position="197"/>
    </location>
</feature>
<accession>A0ABT2U9Y7</accession>
<feature type="domain" description="MHYT" evidence="5">
    <location>
        <begin position="8"/>
        <end position="200"/>
    </location>
</feature>
<dbReference type="PANTHER" id="PTHR44757">
    <property type="entry name" value="DIGUANYLATE CYCLASE DGCP"/>
    <property type="match status" value="1"/>
</dbReference>
<dbReference type="InterPro" id="IPR005330">
    <property type="entry name" value="MHYT_dom"/>
</dbReference>